<evidence type="ECO:0000256" key="4">
    <source>
        <dbReference type="ARBA" id="ARBA00023014"/>
    </source>
</evidence>
<dbReference type="Gene3D" id="2.102.10.10">
    <property type="entry name" value="Rieske [2Fe-2S] iron-sulphur domain"/>
    <property type="match status" value="1"/>
</dbReference>
<dbReference type="InterPro" id="IPR006076">
    <property type="entry name" value="FAD-dep_OxRdtase"/>
</dbReference>
<dbReference type="SUPFAM" id="SSF51905">
    <property type="entry name" value="FAD/NAD(P)-binding domain"/>
    <property type="match status" value="1"/>
</dbReference>
<dbReference type="GO" id="GO:0046872">
    <property type="term" value="F:metal ion binding"/>
    <property type="evidence" value="ECO:0007669"/>
    <property type="project" value="UniProtKB-KW"/>
</dbReference>
<dbReference type="Gene3D" id="3.50.50.60">
    <property type="entry name" value="FAD/NAD(P)-binding domain"/>
    <property type="match status" value="1"/>
</dbReference>
<dbReference type="EMBL" id="CP062008">
    <property type="protein sequence ID" value="QPG70208.1"/>
    <property type="molecule type" value="Genomic_DNA"/>
</dbReference>
<dbReference type="SUPFAM" id="SSF50022">
    <property type="entry name" value="ISP domain"/>
    <property type="match status" value="1"/>
</dbReference>
<name>A0A8H2JA72_MYCMU</name>
<evidence type="ECO:0000256" key="3">
    <source>
        <dbReference type="ARBA" id="ARBA00023004"/>
    </source>
</evidence>
<evidence type="ECO:0000313" key="7">
    <source>
        <dbReference type="EMBL" id="TLH51650.1"/>
    </source>
</evidence>
<organism evidence="7">
    <name type="scientific">Mycolicibacterium mucogenicum DSM 44124</name>
    <dbReference type="NCBI Taxonomy" id="1226753"/>
    <lineage>
        <taxon>Bacteria</taxon>
        <taxon>Bacillati</taxon>
        <taxon>Actinomycetota</taxon>
        <taxon>Actinomycetes</taxon>
        <taxon>Mycobacteriales</taxon>
        <taxon>Mycobacteriaceae</taxon>
        <taxon>Mycolicibacterium</taxon>
    </lineage>
</organism>
<dbReference type="InterPro" id="IPR036188">
    <property type="entry name" value="FAD/NAD-bd_sf"/>
</dbReference>
<dbReference type="GeneID" id="76724071"/>
<dbReference type="InterPro" id="IPR036922">
    <property type="entry name" value="Rieske_2Fe-2S_sf"/>
</dbReference>
<gene>
    <name evidence="6" type="ORF">C1S78_004110</name>
    <name evidence="7" type="ORF">C1S78_04120</name>
</gene>
<dbReference type="Pfam" id="PF01266">
    <property type="entry name" value="DAO"/>
    <property type="match status" value="1"/>
</dbReference>
<dbReference type="EMBL" id="POTL01000001">
    <property type="protein sequence ID" value="TLH51650.1"/>
    <property type="molecule type" value="Genomic_DNA"/>
</dbReference>
<dbReference type="AlphaFoldDB" id="A0A8H2JA72"/>
<dbReference type="GO" id="GO:0016705">
    <property type="term" value="F:oxidoreductase activity, acting on paired donors, with incorporation or reduction of molecular oxygen"/>
    <property type="evidence" value="ECO:0007669"/>
    <property type="project" value="UniProtKB-ARBA"/>
</dbReference>
<evidence type="ECO:0000313" key="8">
    <source>
        <dbReference type="Proteomes" id="UP000309231"/>
    </source>
</evidence>
<accession>A0A8H2JA72</accession>
<dbReference type="GO" id="GO:0004497">
    <property type="term" value="F:monooxygenase activity"/>
    <property type="evidence" value="ECO:0007669"/>
    <property type="project" value="UniProtKB-ARBA"/>
</dbReference>
<sequence>MAVTGPPNGCHRTSLWLADREMSPTSPPSPESTDLASPADVVVIGAGITGLTTAVLLARAGKNVTVVEARYVGAGTTGNTTGKLTVLQGSKLARIAAKHSADVLRDYVRGNAEGRDWLVRHCENHAIPWQAEPDHAYAQTFSGVATARDTFSACQEAGLTQAQWVDTADVPFPFHGGVRLPEQAQVDPMPLLNSLAVEFEAHGGTLLQGVRAVSVADDGLVRVALQATHPTVDAAGSNMSVTAHRCILATGTPILDRGGFFARLTAKRSYCMAFDVTREAAGGMFISVDSPTRSVRYAPSASGEKLIVGGAGHPVGRAHTPAHDVAELTKWAELHYPGARPTHFWSAQDYSPIDELPYVGPLLPGYEKIRVATGFDKWGLTNGVAAALALSAQMLGGHIEWARAFASWSPHELRGVTAALRANLEVGLNLAKGWIMPLSASPDGISEGAGVVSGPPWQLRAESLVDGEQRTVSAICPHLGGVVRWNDADRAWECPLHGSRFAPDGRLLEGPATRGLAAKTQAR</sequence>
<reference evidence="7" key="1">
    <citation type="submission" date="2018-01" db="EMBL/GenBank/DDBJ databases">
        <title>Comparative genomics of Mycobacterium mucogenicum and Mycobacterium neoaurum clade members emphasizing tRNA and non-coding RNA.</title>
        <authorList>
            <person name="Behra P.R.K."/>
            <person name="Pettersson B.M.F."/>
            <person name="Das S."/>
            <person name="Dasgupta S."/>
            <person name="Kirsebom L.A."/>
        </authorList>
    </citation>
    <scope>NUCLEOTIDE SEQUENCE</scope>
    <source>
        <strain evidence="7">DSM 44124</strain>
    </source>
</reference>
<keyword evidence="8" id="KW-1185">Reference proteome</keyword>
<keyword evidence="4" id="KW-0411">Iron-sulfur</keyword>
<dbReference type="GO" id="GO:0005737">
    <property type="term" value="C:cytoplasm"/>
    <property type="evidence" value="ECO:0007669"/>
    <property type="project" value="TreeGrafter"/>
</dbReference>
<reference evidence="6 8" key="2">
    <citation type="journal article" date="2019" name="BMC Evol. Biol.">
        <title>Comparative genomics of Mycobacterium mucogenicum and Mycobacterium neoaurum clade members emphasizing tRNA and non-coding RNA.</title>
        <authorList>
            <person name="Behra P.R.K."/>
            <person name="Pettersson B.M.F."/>
            <person name="Das S."/>
            <person name="Dasgupta S."/>
            <person name="Kirsebom L.A."/>
        </authorList>
    </citation>
    <scope>NUCLEOTIDE SEQUENCE [LARGE SCALE GENOMIC DNA]</scope>
    <source>
        <strain evidence="6 8">DSM 44124</strain>
    </source>
</reference>
<dbReference type="PROSITE" id="PS51296">
    <property type="entry name" value="RIESKE"/>
    <property type="match status" value="1"/>
</dbReference>
<keyword evidence="3" id="KW-0408">Iron</keyword>
<proteinExistence type="predicted"/>
<dbReference type="Gene3D" id="3.30.9.10">
    <property type="entry name" value="D-Amino Acid Oxidase, subunit A, domain 2"/>
    <property type="match status" value="1"/>
</dbReference>
<feature type="domain" description="Rieske" evidence="5">
    <location>
        <begin position="466"/>
        <end position="523"/>
    </location>
</feature>
<dbReference type="RefSeq" id="WP_053854449.1">
    <property type="nucleotide sequence ID" value="NZ_ANBS01000001.1"/>
</dbReference>
<dbReference type="PANTHER" id="PTHR13847:SF274">
    <property type="entry name" value="RIESKE 2FE-2S IRON-SULFUR PROTEIN YHFW-RELATED"/>
    <property type="match status" value="1"/>
</dbReference>
<evidence type="ECO:0000313" key="6">
    <source>
        <dbReference type="EMBL" id="QPG70208.1"/>
    </source>
</evidence>
<evidence type="ECO:0000256" key="2">
    <source>
        <dbReference type="ARBA" id="ARBA00022723"/>
    </source>
</evidence>
<evidence type="ECO:0000259" key="5">
    <source>
        <dbReference type="PROSITE" id="PS51296"/>
    </source>
</evidence>
<dbReference type="PANTHER" id="PTHR13847">
    <property type="entry name" value="SARCOSINE DEHYDROGENASE-RELATED"/>
    <property type="match status" value="1"/>
</dbReference>
<protein>
    <submittedName>
        <fullName evidence="7">FAD-dependent oxidoreductase</fullName>
    </submittedName>
</protein>
<keyword evidence="2" id="KW-0479">Metal-binding</keyword>
<reference evidence="6 8" key="3">
    <citation type="journal article" date="2019" name="Sci. Rep.">
        <title>Insight into the biology of Mycobacterium mucogenicum and Mycobacterium neoaurum clade members.</title>
        <authorList>
            <person name="Behra P.R.K."/>
            <person name="Pettersson B.M.F."/>
            <person name="Ramesh M."/>
            <person name="Dasgupta S."/>
            <person name="Kirsebom L.A."/>
        </authorList>
    </citation>
    <scope>NUCLEOTIDE SEQUENCE [LARGE SCALE GENOMIC DNA]</scope>
    <source>
        <strain evidence="6 8">DSM 44124</strain>
    </source>
</reference>
<dbReference type="InterPro" id="IPR017941">
    <property type="entry name" value="Rieske_2Fe-2S"/>
</dbReference>
<evidence type="ECO:0000256" key="1">
    <source>
        <dbReference type="ARBA" id="ARBA00022714"/>
    </source>
</evidence>
<dbReference type="KEGG" id="mmuc:C1S78_004110"/>
<dbReference type="Proteomes" id="UP000309231">
    <property type="component" value="Chromosome"/>
</dbReference>
<dbReference type="Pfam" id="PF00355">
    <property type="entry name" value="Rieske"/>
    <property type="match status" value="1"/>
</dbReference>
<keyword evidence="1" id="KW-0001">2Fe-2S</keyword>
<dbReference type="GO" id="GO:0051537">
    <property type="term" value="F:2 iron, 2 sulfur cluster binding"/>
    <property type="evidence" value="ECO:0007669"/>
    <property type="project" value="UniProtKB-KW"/>
</dbReference>
<dbReference type="PRINTS" id="PR00420">
    <property type="entry name" value="RNGMNOXGNASE"/>
</dbReference>